<organism evidence="1 2">
    <name type="scientific">Phytophthora megakarya</name>
    <dbReference type="NCBI Taxonomy" id="4795"/>
    <lineage>
        <taxon>Eukaryota</taxon>
        <taxon>Sar</taxon>
        <taxon>Stramenopiles</taxon>
        <taxon>Oomycota</taxon>
        <taxon>Peronosporomycetes</taxon>
        <taxon>Peronosporales</taxon>
        <taxon>Peronosporaceae</taxon>
        <taxon>Phytophthora</taxon>
    </lineage>
</organism>
<dbReference type="OrthoDB" id="98856at2759"/>
<comment type="caution">
    <text evidence="1">The sequence shown here is derived from an EMBL/GenBank/DDBJ whole genome shotgun (WGS) entry which is preliminary data.</text>
</comment>
<sequence>MGTNAIVSPLPPPYIFHFHFAMALQSKIADLSRVPDVIKYYFEIKVANDTIQYTCNKCYKTPAQQFKTGYTNLRRHFNSCIGNDFTEKCKVALKSQQSCLGFAMIDYISERELIIFKWLKWVIMRDMAFTEADNQLTSELTGLRASDNICSKSVTTYIHALVPLVEVIIGDTLPTRFAIMFDGLKNGTTHYVAIFAEVLLGLLPPLDEQTNTAEAHRDLVVSVLSVYGKMPNDVVALIGDNGPTNKATANLLGINLLGCSCHKLNLAIGRLIESQPGLAKAYDSVATLASKANTLKSAAVLTELTELVAVRPNDTRWSSSYKMEKRVFEIEMELRQLQELEMPRQSDLQLLRVFMRTLAKLDSVRIGLQKQGLSIASALGTLNEILEDFSELSHYLAQDAEIVHNPTFESALAKLLDGRIGEM</sequence>
<dbReference type="SUPFAM" id="SSF53098">
    <property type="entry name" value="Ribonuclease H-like"/>
    <property type="match status" value="1"/>
</dbReference>
<evidence type="ECO:0000313" key="1">
    <source>
        <dbReference type="EMBL" id="OWZ14672.1"/>
    </source>
</evidence>
<accession>A0A225WAU6</accession>
<proteinExistence type="predicted"/>
<dbReference type="AlphaFoldDB" id="A0A225WAU6"/>
<name>A0A225WAU6_9STRA</name>
<reference evidence="2" key="1">
    <citation type="submission" date="2017-03" db="EMBL/GenBank/DDBJ databases">
        <title>Phytopthora megakarya and P. palmivora, two closely related causual agents of cacao black pod achieved similar genome size and gene model numbers by different mechanisms.</title>
        <authorList>
            <person name="Ali S."/>
            <person name="Shao J."/>
            <person name="Larry D.J."/>
            <person name="Kronmiller B."/>
            <person name="Shen D."/>
            <person name="Strem M.D."/>
            <person name="Melnick R.L."/>
            <person name="Guiltinan M.J."/>
            <person name="Tyler B.M."/>
            <person name="Meinhardt L.W."/>
            <person name="Bailey B.A."/>
        </authorList>
    </citation>
    <scope>NUCLEOTIDE SEQUENCE [LARGE SCALE GENOMIC DNA]</scope>
    <source>
        <strain evidence="2">zdho120</strain>
    </source>
</reference>
<dbReference type="EMBL" id="NBNE01001285">
    <property type="protein sequence ID" value="OWZ14672.1"/>
    <property type="molecule type" value="Genomic_DNA"/>
</dbReference>
<dbReference type="InterPro" id="IPR012337">
    <property type="entry name" value="RNaseH-like_sf"/>
</dbReference>
<evidence type="ECO:0000313" key="2">
    <source>
        <dbReference type="Proteomes" id="UP000198211"/>
    </source>
</evidence>
<dbReference type="PANTHER" id="PTHR40866">
    <property type="entry name" value="BED-TYPE DOMAIN-CONTAINING PROTEIN"/>
    <property type="match status" value="1"/>
</dbReference>
<protein>
    <recommendedName>
        <fullName evidence="3">BED-type domain-containing protein</fullName>
    </recommendedName>
</protein>
<dbReference type="Proteomes" id="UP000198211">
    <property type="component" value="Unassembled WGS sequence"/>
</dbReference>
<dbReference type="PANTHER" id="PTHR40866:SF1">
    <property type="entry name" value="BED-TYPE DOMAIN-CONTAINING PROTEIN"/>
    <property type="match status" value="1"/>
</dbReference>
<keyword evidence="2" id="KW-1185">Reference proteome</keyword>
<evidence type="ECO:0008006" key="3">
    <source>
        <dbReference type="Google" id="ProtNLM"/>
    </source>
</evidence>
<gene>
    <name evidence="1" type="ORF">PHMEG_00011816</name>
</gene>